<proteinExistence type="predicted"/>
<feature type="transmembrane region" description="Helical" evidence="1">
    <location>
        <begin position="254"/>
        <end position="272"/>
    </location>
</feature>
<feature type="transmembrane region" description="Helical" evidence="1">
    <location>
        <begin position="348"/>
        <end position="370"/>
    </location>
</feature>
<reference evidence="2" key="1">
    <citation type="journal article" date="2014" name="Int. J. Syst. Evol. Microbiol.">
        <title>Complete genome sequence of Corynebacterium casei LMG S-19264T (=DSM 44701T), isolated from a smear-ripened cheese.</title>
        <authorList>
            <consortium name="US DOE Joint Genome Institute (JGI-PGF)"/>
            <person name="Walter F."/>
            <person name="Albersmeier A."/>
            <person name="Kalinowski J."/>
            <person name="Ruckert C."/>
        </authorList>
    </citation>
    <scope>NUCLEOTIDE SEQUENCE</scope>
    <source>
        <strain evidence="2">CGMCC 1.12919</strain>
    </source>
</reference>
<feature type="transmembrane region" description="Helical" evidence="1">
    <location>
        <begin position="82"/>
        <end position="102"/>
    </location>
</feature>
<feature type="transmembrane region" description="Helical" evidence="1">
    <location>
        <begin position="111"/>
        <end position="128"/>
    </location>
</feature>
<evidence type="ECO:0008006" key="4">
    <source>
        <dbReference type="Google" id="ProtNLM"/>
    </source>
</evidence>
<organism evidence="2 3">
    <name type="scientific">Chelatococcus reniformis</name>
    <dbReference type="NCBI Taxonomy" id="1494448"/>
    <lineage>
        <taxon>Bacteria</taxon>
        <taxon>Pseudomonadati</taxon>
        <taxon>Pseudomonadota</taxon>
        <taxon>Alphaproteobacteria</taxon>
        <taxon>Hyphomicrobiales</taxon>
        <taxon>Chelatococcaceae</taxon>
        <taxon>Chelatococcus</taxon>
    </lineage>
</organism>
<feature type="transmembrane region" description="Helical" evidence="1">
    <location>
        <begin position="16"/>
        <end position="36"/>
    </location>
</feature>
<dbReference type="Proteomes" id="UP000637002">
    <property type="component" value="Unassembled WGS sequence"/>
</dbReference>
<evidence type="ECO:0000256" key="1">
    <source>
        <dbReference type="SAM" id="Phobius"/>
    </source>
</evidence>
<keyword evidence="1" id="KW-0472">Membrane</keyword>
<comment type="caution">
    <text evidence="2">The sequence shown here is derived from an EMBL/GenBank/DDBJ whole genome shotgun (WGS) entry which is preliminary data.</text>
</comment>
<feature type="transmembrane region" description="Helical" evidence="1">
    <location>
        <begin position="292"/>
        <end position="309"/>
    </location>
</feature>
<gene>
    <name evidence="2" type="ORF">GCM10010994_12290</name>
</gene>
<keyword evidence="3" id="KW-1185">Reference proteome</keyword>
<dbReference type="InterPro" id="IPR025291">
    <property type="entry name" value="DUF4153"/>
</dbReference>
<reference evidence="2" key="2">
    <citation type="submission" date="2020-09" db="EMBL/GenBank/DDBJ databases">
        <authorList>
            <person name="Sun Q."/>
            <person name="Zhou Y."/>
        </authorList>
    </citation>
    <scope>NUCLEOTIDE SEQUENCE</scope>
    <source>
        <strain evidence="2">CGMCC 1.12919</strain>
    </source>
</reference>
<feature type="transmembrane region" description="Helical" evidence="1">
    <location>
        <begin position="220"/>
        <end position="242"/>
    </location>
</feature>
<keyword evidence="1" id="KW-0812">Transmembrane</keyword>
<dbReference type="RefSeq" id="WP_210324460.1">
    <property type="nucleotide sequence ID" value="NZ_BMGG01000002.1"/>
</dbReference>
<feature type="transmembrane region" description="Helical" evidence="1">
    <location>
        <begin position="134"/>
        <end position="164"/>
    </location>
</feature>
<dbReference type="Pfam" id="PF13687">
    <property type="entry name" value="DUF4153"/>
    <property type="match status" value="1"/>
</dbReference>
<accession>A0A916U0V9</accession>
<dbReference type="AlphaFoldDB" id="A0A916U0V9"/>
<name>A0A916U0V9_9HYPH</name>
<keyword evidence="1" id="KW-1133">Transmembrane helix</keyword>
<sequence>MPVLSFSSFGRGARDAAIRFPVPILIAAAFAAAAVAREAGWSGGVGAPWSKLFAARFPSDYQAAFLATVASTLWAEGRGWPAAGRIAVSVVAAAATFALLWFSEATQPSRVLVFVGFGLAVVVAPFGVRRADGSAVWAFGAGAASGAVVALLGFLVLVSGAFAIEQAIRVLLLDGVLRFGSTTTRFGIPVFLALAQMGWLRTLPRHDAQPAPSLPLTAPVVIAKWVLVPVLAVYALVLLAYAGRLAVAGSLPKGQIGTIVPWFGAIGTVVFLGLQRERDRGQRVADWFCRLWFPSLVIPVGLLVIALGHRIEPLGLTERRGILLVFTVWLVVLVALFAPRLGRGDIRLIPGVLLVLSVVFAAGPFGLVALGNRDQAARLTAVLEREGMIEGGRIRQAGDGMLGAKVRVEAMSIIRYLGRHHGLTYLAPLFAGRGDDPFRQGKEVAAADVERRITGFPNDAGRADAAADPTLVFSIKQEPAVLHAGAVRVLGPFRIGFGSQDVARSIGGITASTDGKTVTVTAGDGRSARFELIPAIQKRAGESAGRQTVIEQPVELDAPFGSERLRILLQGGVLTVRRSESTYSGGSFYVVIEPAV</sequence>
<protein>
    <recommendedName>
        <fullName evidence="4">DUF4153 domain-containing protein</fullName>
    </recommendedName>
</protein>
<feature type="transmembrane region" description="Helical" evidence="1">
    <location>
        <begin position="321"/>
        <end position="342"/>
    </location>
</feature>
<evidence type="ECO:0000313" key="2">
    <source>
        <dbReference type="EMBL" id="GGC54922.1"/>
    </source>
</evidence>
<evidence type="ECO:0000313" key="3">
    <source>
        <dbReference type="Proteomes" id="UP000637002"/>
    </source>
</evidence>
<dbReference type="EMBL" id="BMGG01000002">
    <property type="protein sequence ID" value="GGC54922.1"/>
    <property type="molecule type" value="Genomic_DNA"/>
</dbReference>